<evidence type="ECO:0000256" key="1">
    <source>
        <dbReference type="ARBA" id="ARBA00022553"/>
    </source>
</evidence>
<dbReference type="PANTHER" id="PTHR43214">
    <property type="entry name" value="TWO-COMPONENT RESPONSE REGULATOR"/>
    <property type="match status" value="1"/>
</dbReference>
<evidence type="ECO:0000256" key="2">
    <source>
        <dbReference type="ARBA" id="ARBA00023125"/>
    </source>
</evidence>
<feature type="domain" description="HTH luxR-type" evidence="4">
    <location>
        <begin position="149"/>
        <end position="214"/>
    </location>
</feature>
<feature type="modified residue" description="4-aspartylphosphate" evidence="3">
    <location>
        <position position="60"/>
    </location>
</feature>
<name>A0A4Q7MRK6_9BACT</name>
<evidence type="ECO:0000259" key="4">
    <source>
        <dbReference type="PROSITE" id="PS50043"/>
    </source>
</evidence>
<dbReference type="CDD" id="cd06170">
    <property type="entry name" value="LuxR_C_like"/>
    <property type="match status" value="1"/>
</dbReference>
<dbReference type="InterPro" id="IPR001789">
    <property type="entry name" value="Sig_transdc_resp-reg_receiver"/>
</dbReference>
<evidence type="ECO:0000313" key="7">
    <source>
        <dbReference type="Proteomes" id="UP000293874"/>
    </source>
</evidence>
<dbReference type="OrthoDB" id="9797341at2"/>
<dbReference type="InterPro" id="IPR039420">
    <property type="entry name" value="WalR-like"/>
</dbReference>
<protein>
    <submittedName>
        <fullName evidence="6">LuxR family two component transcriptional regulator</fullName>
    </submittedName>
</protein>
<keyword evidence="1 3" id="KW-0597">Phosphoprotein</keyword>
<dbReference type="Pfam" id="PF00196">
    <property type="entry name" value="GerE"/>
    <property type="match status" value="1"/>
</dbReference>
<dbReference type="SUPFAM" id="SSF46894">
    <property type="entry name" value="C-terminal effector domain of the bipartite response regulators"/>
    <property type="match status" value="1"/>
</dbReference>
<dbReference type="InterPro" id="IPR011006">
    <property type="entry name" value="CheY-like_superfamily"/>
</dbReference>
<dbReference type="SMART" id="SM00421">
    <property type="entry name" value="HTH_LUXR"/>
    <property type="match status" value="1"/>
</dbReference>
<keyword evidence="2" id="KW-0238">DNA-binding</keyword>
<dbReference type="GO" id="GO:0003677">
    <property type="term" value="F:DNA binding"/>
    <property type="evidence" value="ECO:0007669"/>
    <property type="project" value="UniProtKB-KW"/>
</dbReference>
<gene>
    <name evidence="6" type="ORF">EV199_3289</name>
</gene>
<evidence type="ECO:0000256" key="3">
    <source>
        <dbReference type="PROSITE-ProRule" id="PRU00169"/>
    </source>
</evidence>
<dbReference type="SUPFAM" id="SSF52172">
    <property type="entry name" value="CheY-like"/>
    <property type="match status" value="1"/>
</dbReference>
<dbReference type="InterPro" id="IPR058245">
    <property type="entry name" value="NreC/VraR/RcsB-like_REC"/>
</dbReference>
<organism evidence="6 7">
    <name type="scientific">Pseudobacter ginsenosidimutans</name>
    <dbReference type="NCBI Taxonomy" id="661488"/>
    <lineage>
        <taxon>Bacteria</taxon>
        <taxon>Pseudomonadati</taxon>
        <taxon>Bacteroidota</taxon>
        <taxon>Chitinophagia</taxon>
        <taxon>Chitinophagales</taxon>
        <taxon>Chitinophagaceae</taxon>
        <taxon>Pseudobacter</taxon>
    </lineage>
</organism>
<accession>A0A4Q7MRK6</accession>
<dbReference type="CDD" id="cd17535">
    <property type="entry name" value="REC_NarL-like"/>
    <property type="match status" value="1"/>
</dbReference>
<dbReference type="Pfam" id="PF00072">
    <property type="entry name" value="Response_reg"/>
    <property type="match status" value="1"/>
</dbReference>
<dbReference type="RefSeq" id="WP_130541898.1">
    <property type="nucleotide sequence ID" value="NZ_CP042431.1"/>
</dbReference>
<dbReference type="InterPro" id="IPR016032">
    <property type="entry name" value="Sig_transdc_resp-reg_C-effctor"/>
</dbReference>
<dbReference type="SMART" id="SM00448">
    <property type="entry name" value="REC"/>
    <property type="match status" value="1"/>
</dbReference>
<dbReference type="PROSITE" id="PS50110">
    <property type="entry name" value="RESPONSE_REGULATORY"/>
    <property type="match status" value="1"/>
</dbReference>
<dbReference type="GO" id="GO:0000160">
    <property type="term" value="P:phosphorelay signal transduction system"/>
    <property type="evidence" value="ECO:0007669"/>
    <property type="project" value="InterPro"/>
</dbReference>
<sequence length="218" mass="24937">MTGDKKILVGVADDHTLLRNALARLISSFENYQVVFEAGNGKEVKEKIAKNVLPDIVLLDVNMPDIDGYETAKWIYKNYPQIKILALSMFTDESIIIRMLRLGAKGYILKNADPDELKLALDSVWQKDFYLSEYISGKVISGLHKDIDLPDEPIVLNDKEKEFLQWACSEMTYKDIAQKMYVSPRTVDDYRNALFDKLKVKSRIGLVLYAIRRGLVEV</sequence>
<dbReference type="Gene3D" id="3.40.50.2300">
    <property type="match status" value="1"/>
</dbReference>
<dbReference type="EMBL" id="SGXA01000002">
    <property type="protein sequence ID" value="RZS71386.1"/>
    <property type="molecule type" value="Genomic_DNA"/>
</dbReference>
<evidence type="ECO:0000259" key="5">
    <source>
        <dbReference type="PROSITE" id="PS50110"/>
    </source>
</evidence>
<dbReference type="GO" id="GO:0006355">
    <property type="term" value="P:regulation of DNA-templated transcription"/>
    <property type="evidence" value="ECO:0007669"/>
    <property type="project" value="InterPro"/>
</dbReference>
<dbReference type="PROSITE" id="PS50043">
    <property type="entry name" value="HTH_LUXR_2"/>
    <property type="match status" value="1"/>
</dbReference>
<dbReference type="InterPro" id="IPR000792">
    <property type="entry name" value="Tscrpt_reg_LuxR_C"/>
</dbReference>
<evidence type="ECO:0000313" key="6">
    <source>
        <dbReference type="EMBL" id="RZS71386.1"/>
    </source>
</evidence>
<dbReference type="Proteomes" id="UP000293874">
    <property type="component" value="Unassembled WGS sequence"/>
</dbReference>
<dbReference type="PANTHER" id="PTHR43214:SF43">
    <property type="entry name" value="TWO-COMPONENT RESPONSE REGULATOR"/>
    <property type="match status" value="1"/>
</dbReference>
<dbReference type="AlphaFoldDB" id="A0A4Q7MRK6"/>
<proteinExistence type="predicted"/>
<keyword evidence="7" id="KW-1185">Reference proteome</keyword>
<comment type="caution">
    <text evidence="6">The sequence shown here is derived from an EMBL/GenBank/DDBJ whole genome shotgun (WGS) entry which is preliminary data.</text>
</comment>
<feature type="domain" description="Response regulatory" evidence="5">
    <location>
        <begin position="8"/>
        <end position="125"/>
    </location>
</feature>
<reference evidence="6 7" key="1">
    <citation type="submission" date="2019-02" db="EMBL/GenBank/DDBJ databases">
        <title>Genomic Encyclopedia of Type Strains, Phase IV (KMG-IV): sequencing the most valuable type-strain genomes for metagenomic binning, comparative biology and taxonomic classification.</title>
        <authorList>
            <person name="Goeker M."/>
        </authorList>
    </citation>
    <scope>NUCLEOTIDE SEQUENCE [LARGE SCALE GENOMIC DNA]</scope>
    <source>
        <strain evidence="6 7">DSM 18116</strain>
    </source>
</reference>